<accession>A0A0K0FBY4</accession>
<feature type="transmembrane region" description="Helical" evidence="1">
    <location>
        <begin position="174"/>
        <end position="199"/>
    </location>
</feature>
<feature type="transmembrane region" description="Helical" evidence="1">
    <location>
        <begin position="135"/>
        <end position="154"/>
    </location>
</feature>
<feature type="transmembrane region" description="Helical" evidence="1">
    <location>
        <begin position="55"/>
        <end position="79"/>
    </location>
</feature>
<keyword evidence="1" id="KW-0472">Membrane</keyword>
<sequence>MHTNLTLLLVTAESSWIYSACIYTFVPLIFYIINGTIIVLAFHNKILKEKKDLRLVLIFSASINIISMVLYGAFAYLWWFCYLTNTYIDIKTTTLTAEIRLFGMGILFISPLILSIWRYCLIVRNWNLSIWKCSIFYFILLTFHTYAFCDKAFISEKIFKNDIFSYSIVYSSPYTIFFFLLTDIIAPIVAIIFLIAILLHIKRHQESVKDIVVSKVHKNIGRQQRIIVYSLIIMSGIPLLGAIPHYLMRIFFIYHYRIPRIGWNITEFIILSVCGSAPLCMVLVLPTIKKAFMEQLGLRTPSSAREEGTTRNKENDLSKNVNIGYRRPTLKMKILK</sequence>
<feature type="transmembrane region" description="Helical" evidence="1">
    <location>
        <begin position="226"/>
        <end position="248"/>
    </location>
</feature>
<keyword evidence="1" id="KW-0812">Transmembrane</keyword>
<evidence type="ECO:0000313" key="3">
    <source>
        <dbReference type="WBParaSite" id="SVE_0634800.1"/>
    </source>
</evidence>
<keyword evidence="1" id="KW-1133">Transmembrane helix</keyword>
<reference evidence="3" key="2">
    <citation type="submission" date="2015-08" db="UniProtKB">
        <authorList>
            <consortium name="WormBaseParasite"/>
        </authorList>
    </citation>
    <scope>IDENTIFICATION</scope>
</reference>
<organism evidence="2 3">
    <name type="scientific">Strongyloides venezuelensis</name>
    <name type="common">Threadworm</name>
    <dbReference type="NCBI Taxonomy" id="75913"/>
    <lineage>
        <taxon>Eukaryota</taxon>
        <taxon>Metazoa</taxon>
        <taxon>Ecdysozoa</taxon>
        <taxon>Nematoda</taxon>
        <taxon>Chromadorea</taxon>
        <taxon>Rhabditida</taxon>
        <taxon>Tylenchina</taxon>
        <taxon>Panagrolaimomorpha</taxon>
        <taxon>Strongyloidoidea</taxon>
        <taxon>Strongyloididae</taxon>
        <taxon>Strongyloides</taxon>
    </lineage>
</organism>
<feature type="transmembrane region" description="Helical" evidence="1">
    <location>
        <begin position="16"/>
        <end position="43"/>
    </location>
</feature>
<evidence type="ECO:0000313" key="2">
    <source>
        <dbReference type="Proteomes" id="UP000035680"/>
    </source>
</evidence>
<keyword evidence="2" id="KW-1185">Reference proteome</keyword>
<feature type="transmembrane region" description="Helical" evidence="1">
    <location>
        <begin position="268"/>
        <end position="288"/>
    </location>
</feature>
<evidence type="ECO:0000256" key="1">
    <source>
        <dbReference type="SAM" id="Phobius"/>
    </source>
</evidence>
<dbReference type="Proteomes" id="UP000035680">
    <property type="component" value="Unassembled WGS sequence"/>
</dbReference>
<proteinExistence type="predicted"/>
<protein>
    <submittedName>
        <fullName evidence="3">G_PROTEIN_RECEP_F1_2 domain-containing protein</fullName>
    </submittedName>
</protein>
<dbReference type="SUPFAM" id="SSF81321">
    <property type="entry name" value="Family A G protein-coupled receptor-like"/>
    <property type="match status" value="1"/>
</dbReference>
<dbReference type="AlphaFoldDB" id="A0A0K0FBY4"/>
<feature type="transmembrane region" description="Helical" evidence="1">
    <location>
        <begin position="99"/>
        <end position="123"/>
    </location>
</feature>
<reference evidence="2" key="1">
    <citation type="submission" date="2014-07" db="EMBL/GenBank/DDBJ databases">
        <authorList>
            <person name="Martin A.A"/>
            <person name="De Silva N."/>
        </authorList>
    </citation>
    <scope>NUCLEOTIDE SEQUENCE</scope>
</reference>
<name>A0A0K0FBY4_STRVS</name>
<dbReference type="WBParaSite" id="SVE_0634800.1">
    <property type="protein sequence ID" value="SVE_0634800.1"/>
    <property type="gene ID" value="SVE_0634800"/>
</dbReference>